<keyword evidence="3" id="KW-1185">Reference proteome</keyword>
<evidence type="ECO:0000313" key="3">
    <source>
        <dbReference type="Proteomes" id="UP000748531"/>
    </source>
</evidence>
<sequence>MPWLIQGACSFTHCNHIRNSSEKYTPARQVGNFSANRKAQWKIPSYLLVLAGRLSDSEHLRCVLDNENRASRSIFMTSEQRIMNQRCPEVMGMGATCRSCSGKHKLFVIVVTDACGLRLTLVGRNCRSASNGWQTGRPRPSSSSSPFSSKISGL</sequence>
<evidence type="ECO:0000256" key="1">
    <source>
        <dbReference type="SAM" id="MobiDB-lite"/>
    </source>
</evidence>
<feature type="region of interest" description="Disordered" evidence="1">
    <location>
        <begin position="131"/>
        <end position="154"/>
    </location>
</feature>
<protein>
    <submittedName>
        <fullName evidence="2">Uncharacterized protein</fullName>
    </submittedName>
</protein>
<feature type="compositionally biased region" description="Low complexity" evidence="1">
    <location>
        <begin position="137"/>
        <end position="154"/>
    </location>
</feature>
<gene>
    <name evidence="2" type="ORF">PHET_10734</name>
</gene>
<dbReference type="Proteomes" id="UP000748531">
    <property type="component" value="Unassembled WGS sequence"/>
</dbReference>
<accession>A0A8J4SJR5</accession>
<dbReference type="AlphaFoldDB" id="A0A8J4SJR5"/>
<name>A0A8J4SJR5_9TREM</name>
<organism evidence="2 3">
    <name type="scientific">Paragonimus heterotremus</name>
    <dbReference type="NCBI Taxonomy" id="100268"/>
    <lineage>
        <taxon>Eukaryota</taxon>
        <taxon>Metazoa</taxon>
        <taxon>Spiralia</taxon>
        <taxon>Lophotrochozoa</taxon>
        <taxon>Platyhelminthes</taxon>
        <taxon>Trematoda</taxon>
        <taxon>Digenea</taxon>
        <taxon>Plagiorchiida</taxon>
        <taxon>Troglotremata</taxon>
        <taxon>Troglotrematidae</taxon>
        <taxon>Paragonimus</taxon>
    </lineage>
</organism>
<comment type="caution">
    <text evidence="2">The sequence shown here is derived from an EMBL/GenBank/DDBJ whole genome shotgun (WGS) entry which is preliminary data.</text>
</comment>
<reference evidence="2" key="1">
    <citation type="submission" date="2019-05" db="EMBL/GenBank/DDBJ databases">
        <title>Annotation for the trematode Paragonimus heterotremus.</title>
        <authorList>
            <person name="Choi Y.-J."/>
        </authorList>
    </citation>
    <scope>NUCLEOTIDE SEQUENCE</scope>
    <source>
        <strain evidence="2">LC</strain>
    </source>
</reference>
<dbReference type="EMBL" id="LUCH01008362">
    <property type="protein sequence ID" value="KAF5396360.1"/>
    <property type="molecule type" value="Genomic_DNA"/>
</dbReference>
<evidence type="ECO:0000313" key="2">
    <source>
        <dbReference type="EMBL" id="KAF5396360.1"/>
    </source>
</evidence>
<proteinExistence type="predicted"/>